<protein>
    <submittedName>
        <fullName evidence="2">36836_t:CDS:1</fullName>
    </submittedName>
</protein>
<feature type="region of interest" description="Disordered" evidence="1">
    <location>
        <begin position="87"/>
        <end position="115"/>
    </location>
</feature>
<keyword evidence="3" id="KW-1185">Reference proteome</keyword>
<proteinExistence type="predicted"/>
<comment type="caution">
    <text evidence="2">The sequence shown here is derived from an EMBL/GenBank/DDBJ whole genome shotgun (WGS) entry which is preliminary data.</text>
</comment>
<reference evidence="2 3" key="1">
    <citation type="submission" date="2021-06" db="EMBL/GenBank/DDBJ databases">
        <authorList>
            <person name="Kallberg Y."/>
            <person name="Tangrot J."/>
            <person name="Rosling A."/>
        </authorList>
    </citation>
    <scope>NUCLEOTIDE SEQUENCE [LARGE SCALE GENOMIC DNA]</scope>
    <source>
        <strain evidence="2 3">120-4 pot B 10/14</strain>
    </source>
</reference>
<organism evidence="2 3">
    <name type="scientific">Gigaspora margarita</name>
    <dbReference type="NCBI Taxonomy" id="4874"/>
    <lineage>
        <taxon>Eukaryota</taxon>
        <taxon>Fungi</taxon>
        <taxon>Fungi incertae sedis</taxon>
        <taxon>Mucoromycota</taxon>
        <taxon>Glomeromycotina</taxon>
        <taxon>Glomeromycetes</taxon>
        <taxon>Diversisporales</taxon>
        <taxon>Gigasporaceae</taxon>
        <taxon>Gigaspora</taxon>
    </lineage>
</organism>
<evidence type="ECO:0000256" key="1">
    <source>
        <dbReference type="SAM" id="MobiDB-lite"/>
    </source>
</evidence>
<dbReference type="Proteomes" id="UP000789901">
    <property type="component" value="Unassembled WGS sequence"/>
</dbReference>
<evidence type="ECO:0000313" key="3">
    <source>
        <dbReference type="Proteomes" id="UP000789901"/>
    </source>
</evidence>
<accession>A0ABN7VV68</accession>
<name>A0ABN7VV68_GIGMA</name>
<dbReference type="EMBL" id="CAJVQB010023365">
    <property type="protein sequence ID" value="CAG8801683.1"/>
    <property type="molecule type" value="Genomic_DNA"/>
</dbReference>
<sequence length="115" mass="13512">MGSKRKVGNLKACSVGQKKKHKQEVQRILVECRRRKEKGFRRWDSNRRAMGEAHRCSKKSKQIYNRDHIIPKADRISNNRSIYAAEQQNCREKTPTKNCRSGFQKEKPDANSYYG</sequence>
<gene>
    <name evidence="2" type="ORF">GMARGA_LOCUS23242</name>
</gene>
<evidence type="ECO:0000313" key="2">
    <source>
        <dbReference type="EMBL" id="CAG8801683.1"/>
    </source>
</evidence>